<dbReference type="SMR" id="A0A1J6ISI8"/>
<keyword evidence="5" id="KW-0206">Cytoskeleton</keyword>
<organism evidence="9 10">
    <name type="scientific">Nicotiana attenuata</name>
    <name type="common">Coyote tobacco</name>
    <dbReference type="NCBI Taxonomy" id="49451"/>
    <lineage>
        <taxon>Eukaryota</taxon>
        <taxon>Viridiplantae</taxon>
        <taxon>Streptophyta</taxon>
        <taxon>Embryophyta</taxon>
        <taxon>Tracheophyta</taxon>
        <taxon>Spermatophyta</taxon>
        <taxon>Magnoliopsida</taxon>
        <taxon>eudicotyledons</taxon>
        <taxon>Gunneridae</taxon>
        <taxon>Pentapetalae</taxon>
        <taxon>asterids</taxon>
        <taxon>lamiids</taxon>
        <taxon>Solanales</taxon>
        <taxon>Solanaceae</taxon>
        <taxon>Nicotianoideae</taxon>
        <taxon>Nicotianeae</taxon>
        <taxon>Nicotiana</taxon>
    </lineage>
</organism>
<dbReference type="Gramene" id="OIT07798">
    <property type="protein sequence ID" value="OIT07798"/>
    <property type="gene ID" value="A4A49_19016"/>
</dbReference>
<dbReference type="GO" id="GO:0008017">
    <property type="term" value="F:microtubule binding"/>
    <property type="evidence" value="ECO:0007669"/>
    <property type="project" value="TreeGrafter"/>
</dbReference>
<evidence type="ECO:0000256" key="5">
    <source>
        <dbReference type="ARBA" id="ARBA00023212"/>
    </source>
</evidence>
<feature type="compositionally biased region" description="Polar residues" evidence="7">
    <location>
        <begin position="50"/>
        <end position="67"/>
    </location>
</feature>
<feature type="region of interest" description="Disordered" evidence="7">
    <location>
        <begin position="313"/>
        <end position="368"/>
    </location>
</feature>
<evidence type="ECO:0000256" key="4">
    <source>
        <dbReference type="ARBA" id="ARBA00022701"/>
    </source>
</evidence>
<feature type="compositionally biased region" description="Low complexity" evidence="7">
    <location>
        <begin position="318"/>
        <end position="335"/>
    </location>
</feature>
<dbReference type="Pfam" id="PF06886">
    <property type="entry name" value="TPX2"/>
    <property type="match status" value="1"/>
</dbReference>
<feature type="compositionally biased region" description="Polar residues" evidence="7">
    <location>
        <begin position="1"/>
        <end position="10"/>
    </location>
</feature>
<evidence type="ECO:0000256" key="3">
    <source>
        <dbReference type="ARBA" id="ARBA00022490"/>
    </source>
</evidence>
<name>A0A1J6ISI8_NICAT</name>
<gene>
    <name evidence="9" type="primary">TPX2_3</name>
    <name evidence="9" type="ORF">A4A49_19016</name>
</gene>
<reference evidence="9" key="1">
    <citation type="submission" date="2016-11" db="EMBL/GenBank/DDBJ databases">
        <title>The genome of Nicotiana attenuata.</title>
        <authorList>
            <person name="Xu S."/>
            <person name="Brockmoeller T."/>
            <person name="Gaquerel E."/>
            <person name="Navarro A."/>
            <person name="Kuhl H."/>
            <person name="Gase K."/>
            <person name="Ling Z."/>
            <person name="Zhou W."/>
            <person name="Kreitzer C."/>
            <person name="Stanke M."/>
            <person name="Tang H."/>
            <person name="Lyons E."/>
            <person name="Pandey P."/>
            <person name="Pandey S.P."/>
            <person name="Timmermann B."/>
            <person name="Baldwin I.T."/>
        </authorList>
    </citation>
    <scope>NUCLEOTIDE SEQUENCE [LARGE SCALE GENOMIC DNA]</scope>
    <source>
        <strain evidence="9">UT</strain>
    </source>
</reference>
<proteinExistence type="inferred from homology"/>
<dbReference type="GO" id="GO:0005880">
    <property type="term" value="C:nuclear microtubule"/>
    <property type="evidence" value="ECO:0007669"/>
    <property type="project" value="TreeGrafter"/>
</dbReference>
<dbReference type="KEGG" id="nau:109224408"/>
<evidence type="ECO:0000313" key="9">
    <source>
        <dbReference type="EMBL" id="OIT07798.1"/>
    </source>
</evidence>
<protein>
    <submittedName>
        <fullName evidence="9">Protein tpx2</fullName>
    </submittedName>
</protein>
<dbReference type="EMBL" id="MJEQ01037183">
    <property type="protein sequence ID" value="OIT07798.1"/>
    <property type="molecule type" value="Genomic_DNA"/>
</dbReference>
<feature type="compositionally biased region" description="Polar residues" evidence="7">
    <location>
        <begin position="18"/>
        <end position="33"/>
    </location>
</feature>
<evidence type="ECO:0000256" key="6">
    <source>
        <dbReference type="SAM" id="Coils"/>
    </source>
</evidence>
<dbReference type="GeneID" id="109224408"/>
<feature type="coiled-coil region" evidence="6">
    <location>
        <begin position="447"/>
        <end position="479"/>
    </location>
</feature>
<feature type="compositionally biased region" description="Low complexity" evidence="7">
    <location>
        <begin position="34"/>
        <end position="44"/>
    </location>
</feature>
<dbReference type="OMA" id="SCLSWND"/>
<keyword evidence="3" id="KW-0963">Cytoplasm</keyword>
<keyword evidence="10" id="KW-1185">Reference proteome</keyword>
<accession>A0A1J6ISI8</accession>
<dbReference type="InterPro" id="IPR027329">
    <property type="entry name" value="TPX2_C"/>
</dbReference>
<comment type="caution">
    <text evidence="9">The sequence shown here is derived from an EMBL/GenBank/DDBJ whole genome shotgun (WGS) entry which is preliminary data.</text>
</comment>
<dbReference type="OrthoDB" id="7677582at2759"/>
<dbReference type="GO" id="GO:0005819">
    <property type="term" value="C:spindle"/>
    <property type="evidence" value="ECO:0007669"/>
    <property type="project" value="InterPro"/>
</dbReference>
<evidence type="ECO:0000313" key="10">
    <source>
        <dbReference type="Proteomes" id="UP000187609"/>
    </source>
</evidence>
<dbReference type="AlphaFoldDB" id="A0A1J6ISI8"/>
<keyword evidence="6" id="KW-0175">Coiled coil</keyword>
<feature type="domain" description="TPX2 C-terminal" evidence="8">
    <location>
        <begin position="430"/>
        <end position="504"/>
    </location>
</feature>
<dbReference type="GO" id="GO:0030295">
    <property type="term" value="F:protein kinase activator activity"/>
    <property type="evidence" value="ECO:0007669"/>
    <property type="project" value="TreeGrafter"/>
</dbReference>
<dbReference type="GO" id="GO:0090307">
    <property type="term" value="P:mitotic spindle assembly"/>
    <property type="evidence" value="ECO:0007669"/>
    <property type="project" value="TreeGrafter"/>
</dbReference>
<sequence length="535" mass="60620">MDSNGKTTWLTPKKCSKNSENLNPNVEQHSPCLSKSSKSPSMAKSAKKPQNSVSTNPNANQLASPSPKNKIRQRKFVIAKKKKCNSDNMNRVVPCCKCNKAGGGEKKKCLCVAYESLRASQEEFFMNRGGNEHKESEIENFDMVNSAEIGNGEGMSNESLTQKLNVRLNKVDEEVTTPVSISEAELVALGDCCVTDELAERAKEDVGLVEMSSGTIKRRRERLLEEARQSVPESGKVLHLVKAFEKLLSMPKTKECEEEKGEKDEKVAEDCCKEQNWALPGLQPPEIPETQVSSSSFCPSDFFLTSKSLGLDSHRASSLDSSHGSFSISSRTSGGSRRGRHNGAESSGTFARRNRKRTQHRATSQKPFKLRTEERGKCKEEEFLKKVKQMAEEEEKQRIPIAQGLPWTTDEPECLPKPPVKESTRPVDLVLHSDIRAVERADFDHQVAEKLSLIEQYKMERERLQKMAEEEEIRRLRKELVPKAQPMPYFDRPFIPRRSTKDPTIPREPKFHMPEHKKIKCCMSWNDIYVHTQQQ</sequence>
<evidence type="ECO:0000256" key="2">
    <source>
        <dbReference type="ARBA" id="ARBA00005885"/>
    </source>
</evidence>
<evidence type="ECO:0000259" key="8">
    <source>
        <dbReference type="Pfam" id="PF06886"/>
    </source>
</evidence>
<feature type="region of interest" description="Disordered" evidence="7">
    <location>
        <begin position="1"/>
        <end position="73"/>
    </location>
</feature>
<dbReference type="PANTHER" id="PTHR14326:SF58">
    <property type="entry name" value="TPX2 (TARGETING PROTEIN FOR XKLP2) PROTEIN FAMILY"/>
    <property type="match status" value="1"/>
</dbReference>
<keyword evidence="4" id="KW-0493">Microtubule</keyword>
<comment type="subcellular location">
    <subcellularLocation>
        <location evidence="1">Cytoplasm</location>
        <location evidence="1">Cytoskeleton</location>
    </subcellularLocation>
</comment>
<dbReference type="PANTHER" id="PTHR14326">
    <property type="entry name" value="TARGETING PROTEIN FOR XKLP2"/>
    <property type="match status" value="1"/>
</dbReference>
<dbReference type="Proteomes" id="UP000187609">
    <property type="component" value="Unassembled WGS sequence"/>
</dbReference>
<dbReference type="GO" id="GO:0060236">
    <property type="term" value="P:regulation of mitotic spindle organization"/>
    <property type="evidence" value="ECO:0007669"/>
    <property type="project" value="InterPro"/>
</dbReference>
<feature type="compositionally biased region" description="Basic and acidic residues" evidence="7">
    <location>
        <begin position="499"/>
        <end position="512"/>
    </location>
</feature>
<evidence type="ECO:0000256" key="7">
    <source>
        <dbReference type="SAM" id="MobiDB-lite"/>
    </source>
</evidence>
<comment type="similarity">
    <text evidence="2">Belongs to the TPX2 family.</text>
</comment>
<dbReference type="InterPro" id="IPR009675">
    <property type="entry name" value="TPX2_fam"/>
</dbReference>
<feature type="region of interest" description="Disordered" evidence="7">
    <location>
        <begin position="491"/>
        <end position="512"/>
    </location>
</feature>
<evidence type="ECO:0000256" key="1">
    <source>
        <dbReference type="ARBA" id="ARBA00004245"/>
    </source>
</evidence>